<feature type="domain" description="DUF7619" evidence="5">
    <location>
        <begin position="678"/>
        <end position="812"/>
    </location>
</feature>
<accession>A0ABV5GTM0</accession>
<feature type="chain" id="PRO_5047537919" evidence="2">
    <location>
        <begin position="21"/>
        <end position="902"/>
    </location>
</feature>
<dbReference type="Pfam" id="PF24595">
    <property type="entry name" value="DUF7619"/>
    <property type="match status" value="1"/>
</dbReference>
<dbReference type="RefSeq" id="WP_236458641.1">
    <property type="nucleotide sequence ID" value="NZ_CBCSGE010000001.1"/>
</dbReference>
<keyword evidence="1 2" id="KW-0732">Signal</keyword>
<feature type="domain" description="DUF7507" evidence="4">
    <location>
        <begin position="351"/>
        <end position="435"/>
    </location>
</feature>
<dbReference type="InterPro" id="IPR025667">
    <property type="entry name" value="SprB_repeat"/>
</dbReference>
<dbReference type="InterPro" id="IPR047589">
    <property type="entry name" value="DUF11_rpt"/>
</dbReference>
<dbReference type="NCBIfam" id="TIGR01451">
    <property type="entry name" value="B_ant_repeat"/>
    <property type="match status" value="1"/>
</dbReference>
<dbReference type="NCBIfam" id="TIGR04183">
    <property type="entry name" value="Por_Secre_tail"/>
    <property type="match status" value="1"/>
</dbReference>
<evidence type="ECO:0000256" key="1">
    <source>
        <dbReference type="ARBA" id="ARBA00022729"/>
    </source>
</evidence>
<dbReference type="Pfam" id="PF13573">
    <property type="entry name" value="SprB"/>
    <property type="match status" value="1"/>
</dbReference>
<keyword evidence="7" id="KW-1185">Reference proteome</keyword>
<dbReference type="Proteomes" id="UP001589607">
    <property type="component" value="Unassembled WGS sequence"/>
</dbReference>
<dbReference type="InterPro" id="IPR055354">
    <property type="entry name" value="DUF7507"/>
</dbReference>
<evidence type="ECO:0000313" key="7">
    <source>
        <dbReference type="Proteomes" id="UP001589607"/>
    </source>
</evidence>
<evidence type="ECO:0000259" key="5">
    <source>
        <dbReference type="Pfam" id="PF24595"/>
    </source>
</evidence>
<protein>
    <submittedName>
        <fullName evidence="6">T9SS type A sorting domain-containing protein</fullName>
    </submittedName>
</protein>
<dbReference type="Pfam" id="PF18962">
    <property type="entry name" value="Por_Secre_tail"/>
    <property type="match status" value="1"/>
</dbReference>
<dbReference type="EMBL" id="JBHMEY010000094">
    <property type="protein sequence ID" value="MFB9098673.1"/>
    <property type="molecule type" value="Genomic_DNA"/>
</dbReference>
<name>A0ABV5GTM0_9FLAO</name>
<gene>
    <name evidence="6" type="ORF">ACFFVF_19375</name>
</gene>
<evidence type="ECO:0000313" key="6">
    <source>
        <dbReference type="EMBL" id="MFB9098673.1"/>
    </source>
</evidence>
<proteinExistence type="predicted"/>
<evidence type="ECO:0000259" key="3">
    <source>
        <dbReference type="Pfam" id="PF18962"/>
    </source>
</evidence>
<feature type="domain" description="Secretion system C-terminal sorting" evidence="3">
    <location>
        <begin position="829"/>
        <end position="899"/>
    </location>
</feature>
<dbReference type="Pfam" id="PF24346">
    <property type="entry name" value="DUF7507"/>
    <property type="match status" value="1"/>
</dbReference>
<sequence>MKKTILILFLLFQITAFSQAFDLFNCDGITVFDLTANETQLIGTQNPNDIVISYHESLAEAQNNTNTISTPTSYTAISSTETKYARVENVVTSNVSVESFQIYVIETIVIASSIISNDCIDGANVVIILSGGNPDLPFSYTINSGPNMNIVGNPAEITLTGVNQPNIQIGVFLGTCSKTETIIIPPLIPINTSLSIDQPFCNGDVAAITVTATGGSAPYQYSMDGGASFQTSNVFTSIPPGMYTIFVMDSNGCTDSQSIVIESPLPITANLVASGNTIAVNNVTGGTPPYQYSISSNPTVTSSNNVFTNLSSGNYCVQVFDSYGCFFETCITIEVVLDLQINGAYVDYNNDGFVNIGDIINYDFTVINNETLDATNITLDSFGLSSNGGTITTLNGGASDTSTFLASYVLTQNDINNGSVANNFQVNGTYDGNPTATLVTNTTNLSISDGIKLNAFLDTNGNNIQDNGEQNINIGSFEYQINNGNTVSIVSSTGMHYLYESNPVNTYNLSYVINSANATQYTLSQNNYANVTVVANSGITTYNFPLTIIPYVDLQVYLNQNGALPRPGFPYTNRITYRNLGNQTISGTVTFTNDNVITVTAISEASAVTTANGFTYDFTNLLPNETHYIYVTMQTPTIPTVALGDVLTNAVAITIPSGDVNVNNNEAALSQIIVGSYDPNDKTEVHGGKIVHADFSTDDYLTYTIQFENTGTANAVTVKVDDVLDAMLDASTLKMVDASHNYVLERDGNNLSWKFNGIDLPPSVANTNTGKGYIVFQIKPTAGYAIGDIIPNTANIYFDFNPAIITNTYTTEFIAPLSNQSFEANSFVVYPNPAKEEVFISIRKNTSNIESLSVTDILGKSILDSKVNSTSTRLDVSHFQKGIYFLKIKANGSESIVKIMKQ</sequence>
<comment type="caution">
    <text evidence="6">The sequence shown here is derived from an EMBL/GenBank/DDBJ whole genome shotgun (WGS) entry which is preliminary data.</text>
</comment>
<evidence type="ECO:0000259" key="4">
    <source>
        <dbReference type="Pfam" id="PF24346"/>
    </source>
</evidence>
<reference evidence="6 7" key="1">
    <citation type="submission" date="2024-09" db="EMBL/GenBank/DDBJ databases">
        <authorList>
            <person name="Sun Q."/>
            <person name="Mori K."/>
        </authorList>
    </citation>
    <scope>NUCLEOTIDE SEQUENCE [LARGE SCALE GENOMIC DNA]</scope>
    <source>
        <strain evidence="6 7">CECT 7955</strain>
    </source>
</reference>
<dbReference type="InterPro" id="IPR055353">
    <property type="entry name" value="DUF7619"/>
</dbReference>
<dbReference type="InterPro" id="IPR026444">
    <property type="entry name" value="Secre_tail"/>
</dbReference>
<evidence type="ECO:0000256" key="2">
    <source>
        <dbReference type="SAM" id="SignalP"/>
    </source>
</evidence>
<feature type="signal peptide" evidence="2">
    <location>
        <begin position="1"/>
        <end position="20"/>
    </location>
</feature>
<organism evidence="6 7">
    <name type="scientific">Flavobacterium jumunjinense</name>
    <dbReference type="NCBI Taxonomy" id="998845"/>
    <lineage>
        <taxon>Bacteria</taxon>
        <taxon>Pseudomonadati</taxon>
        <taxon>Bacteroidota</taxon>
        <taxon>Flavobacteriia</taxon>
        <taxon>Flavobacteriales</taxon>
        <taxon>Flavobacteriaceae</taxon>
        <taxon>Flavobacterium</taxon>
    </lineage>
</organism>